<sequence length="612" mass="68803">MDWSVCGAAVAAATVATVGVARFAKWRVNCWFCNGNQWVPMREKRQFTCEYCRQYNGFNADGGYDKVIREQHRVVPSRTRYAMSEGLQEGGSDSPFCSRCEDAMEKRRKAIADWDAQNEDDWKAEYDEYTRRMERLYRLCERCEMNTQRRLTDNKQRYKYLETLKWQLLNGKTGSIISGLTSVSRMAARSISPSSRRRFFSGGPFTTKLHLIGMIISGLLMMTLTDTLLSDCGMDPLPLPNQLRWFLSIILPHSFTLSIVIAASHALSFATNKNRISLPDLVSIPSLIWLSSCLTSPIQGDNALQSVAASSSLFLLLSAVAILPRKRKHKKRPNHIINSAFSVASTPVSQVSSQGDSMYLPSPRIDNWSPPRNVMDTQMDKTPLLTHNRFRERSRLGTPSEMEWEPSEACAPLSSLSSLSSLRSKGDQSPNGRSIIGPHMNRSPLSTMNGMGGWRETRREETPDRSTPAREIASQLSAFSMRDENEKEGIRRRTGGPFPSASSHFGVRSMREETNGGIFGQSRTNSMVSFQSRTPSLRPLSRSNTMIPPSMARFNLRSSPSTAPSLVHSHLTSASQQVQESRGLYYLILILTFTSVSTFVGMAILFYHTFFR</sequence>
<keyword evidence="5 9" id="KW-0472">Membrane</keyword>
<feature type="transmembrane region" description="Helical" evidence="9">
    <location>
        <begin position="245"/>
        <end position="269"/>
    </location>
</feature>
<keyword evidence="4 9" id="KW-1133">Transmembrane helix</keyword>
<feature type="transmembrane region" description="Helical" evidence="9">
    <location>
        <begin position="205"/>
        <end position="225"/>
    </location>
</feature>
<feature type="coiled-coil region" evidence="7">
    <location>
        <begin position="119"/>
        <end position="146"/>
    </location>
</feature>
<keyword evidence="6" id="KW-0539">Nucleus</keyword>
<keyword evidence="7" id="KW-0175">Coiled coil</keyword>
<dbReference type="EnsemblMetazoa" id="PPA14626.1">
    <property type="protein sequence ID" value="PPA14626.1"/>
    <property type="gene ID" value="WBGene00104180"/>
</dbReference>
<evidence type="ECO:0000313" key="11">
    <source>
        <dbReference type="EnsemblMetazoa" id="PPA14626.1"/>
    </source>
</evidence>
<evidence type="ECO:0000256" key="2">
    <source>
        <dbReference type="ARBA" id="ARBA00007600"/>
    </source>
</evidence>
<accession>A0A2A6BZ77</accession>
<keyword evidence="12" id="KW-1185">Reference proteome</keyword>
<evidence type="ECO:0000256" key="9">
    <source>
        <dbReference type="SAM" id="Phobius"/>
    </source>
</evidence>
<evidence type="ECO:0000256" key="7">
    <source>
        <dbReference type="SAM" id="Coils"/>
    </source>
</evidence>
<comment type="subcellular location">
    <subcellularLocation>
        <location evidence="1">Nucleus inner membrane</location>
        <topology evidence="1">Multi-pass membrane protein</topology>
    </subcellularLocation>
</comment>
<dbReference type="InterPro" id="IPR040041">
    <property type="entry name" value="TMEM201"/>
</dbReference>
<evidence type="ECO:0000256" key="5">
    <source>
        <dbReference type="ARBA" id="ARBA00023136"/>
    </source>
</evidence>
<dbReference type="GO" id="GO:0030473">
    <property type="term" value="P:nuclear migration along microtubule"/>
    <property type="evidence" value="ECO:0000318"/>
    <property type="project" value="GO_Central"/>
</dbReference>
<gene>
    <name evidence="11" type="primary">WBGene00104180</name>
</gene>
<name>A0A2A6BZ77_PRIPA</name>
<dbReference type="PANTHER" id="PTHR28646">
    <property type="entry name" value="TRANSMEMBRANE PROTEIN 201"/>
    <property type="match status" value="1"/>
</dbReference>
<feature type="transmembrane region" description="Helical" evidence="9">
    <location>
        <begin position="281"/>
        <end position="298"/>
    </location>
</feature>
<dbReference type="OrthoDB" id="10020193at2759"/>
<dbReference type="InterPro" id="IPR018617">
    <property type="entry name" value="Ima1_N"/>
</dbReference>
<protein>
    <submittedName>
        <fullName evidence="11">Samp-1</fullName>
    </submittedName>
</protein>
<evidence type="ECO:0000259" key="10">
    <source>
        <dbReference type="Pfam" id="PF09779"/>
    </source>
</evidence>
<evidence type="ECO:0000313" key="12">
    <source>
        <dbReference type="Proteomes" id="UP000005239"/>
    </source>
</evidence>
<feature type="compositionally biased region" description="Low complexity" evidence="8">
    <location>
        <begin position="413"/>
        <end position="423"/>
    </location>
</feature>
<proteinExistence type="inferred from homology"/>
<feature type="region of interest" description="Disordered" evidence="8">
    <location>
        <begin position="352"/>
        <end position="504"/>
    </location>
</feature>
<dbReference type="AlphaFoldDB" id="A0A2A6BZ77"/>
<organism evidence="11 12">
    <name type="scientific">Pristionchus pacificus</name>
    <name type="common">Parasitic nematode worm</name>
    <dbReference type="NCBI Taxonomy" id="54126"/>
    <lineage>
        <taxon>Eukaryota</taxon>
        <taxon>Metazoa</taxon>
        <taxon>Ecdysozoa</taxon>
        <taxon>Nematoda</taxon>
        <taxon>Chromadorea</taxon>
        <taxon>Rhabditida</taxon>
        <taxon>Rhabditina</taxon>
        <taxon>Diplogasteromorpha</taxon>
        <taxon>Diplogasteroidea</taxon>
        <taxon>Neodiplogasteridae</taxon>
        <taxon>Pristionchus</taxon>
    </lineage>
</organism>
<reference evidence="12" key="1">
    <citation type="journal article" date="2008" name="Nat. Genet.">
        <title>The Pristionchus pacificus genome provides a unique perspective on nematode lifestyle and parasitism.</title>
        <authorList>
            <person name="Dieterich C."/>
            <person name="Clifton S.W."/>
            <person name="Schuster L.N."/>
            <person name="Chinwalla A."/>
            <person name="Delehaunty K."/>
            <person name="Dinkelacker I."/>
            <person name="Fulton L."/>
            <person name="Fulton R."/>
            <person name="Godfrey J."/>
            <person name="Minx P."/>
            <person name="Mitreva M."/>
            <person name="Roeseler W."/>
            <person name="Tian H."/>
            <person name="Witte H."/>
            <person name="Yang S.P."/>
            <person name="Wilson R.K."/>
            <person name="Sommer R.J."/>
        </authorList>
    </citation>
    <scope>NUCLEOTIDE SEQUENCE [LARGE SCALE GENOMIC DNA]</scope>
    <source>
        <strain evidence="12">PS312</strain>
    </source>
</reference>
<feature type="transmembrane region" description="Helical" evidence="9">
    <location>
        <begin position="584"/>
        <end position="607"/>
    </location>
</feature>
<keyword evidence="3 9" id="KW-0812">Transmembrane</keyword>
<dbReference type="GO" id="GO:0051015">
    <property type="term" value="F:actin filament binding"/>
    <property type="evidence" value="ECO:0000318"/>
    <property type="project" value="GO_Central"/>
</dbReference>
<comment type="similarity">
    <text evidence="2">Belongs to the TMEM201 family.</text>
</comment>
<dbReference type="Proteomes" id="UP000005239">
    <property type="component" value="Unassembled WGS sequence"/>
</dbReference>
<dbReference type="GO" id="GO:0031965">
    <property type="term" value="C:nuclear membrane"/>
    <property type="evidence" value="ECO:0000318"/>
    <property type="project" value="GO_Central"/>
</dbReference>
<evidence type="ECO:0000256" key="3">
    <source>
        <dbReference type="ARBA" id="ARBA00022692"/>
    </source>
</evidence>
<feature type="compositionally biased region" description="Basic and acidic residues" evidence="8">
    <location>
        <begin position="455"/>
        <end position="468"/>
    </location>
</feature>
<feature type="compositionally biased region" description="Basic and acidic residues" evidence="8">
    <location>
        <begin position="481"/>
        <end position="491"/>
    </location>
</feature>
<evidence type="ECO:0000256" key="1">
    <source>
        <dbReference type="ARBA" id="ARBA00004473"/>
    </source>
</evidence>
<dbReference type="Pfam" id="PF09779">
    <property type="entry name" value="Ima1_N"/>
    <property type="match status" value="1"/>
</dbReference>
<accession>A0A8R1UCD2</accession>
<evidence type="ECO:0000256" key="6">
    <source>
        <dbReference type="ARBA" id="ARBA00023242"/>
    </source>
</evidence>
<reference evidence="11" key="2">
    <citation type="submission" date="2022-06" db="UniProtKB">
        <authorList>
            <consortium name="EnsemblMetazoa"/>
        </authorList>
    </citation>
    <scope>IDENTIFICATION</scope>
    <source>
        <strain evidence="11">PS312</strain>
    </source>
</reference>
<feature type="domain" description="Ima1 N-terminal" evidence="10">
    <location>
        <begin position="28"/>
        <end position="146"/>
    </location>
</feature>
<dbReference type="GO" id="GO:0005521">
    <property type="term" value="F:lamin binding"/>
    <property type="evidence" value="ECO:0000318"/>
    <property type="project" value="GO_Central"/>
</dbReference>
<evidence type="ECO:0000256" key="8">
    <source>
        <dbReference type="SAM" id="MobiDB-lite"/>
    </source>
</evidence>
<dbReference type="PANTHER" id="PTHR28646:SF1">
    <property type="entry name" value="TRANSMEMBRANE PROTEIN 201"/>
    <property type="match status" value="1"/>
</dbReference>
<feature type="transmembrane region" description="Helical" evidence="9">
    <location>
        <begin position="304"/>
        <end position="323"/>
    </location>
</feature>
<dbReference type="GO" id="GO:0005637">
    <property type="term" value="C:nuclear inner membrane"/>
    <property type="evidence" value="ECO:0007669"/>
    <property type="project" value="UniProtKB-SubCell"/>
</dbReference>
<evidence type="ECO:0000256" key="4">
    <source>
        <dbReference type="ARBA" id="ARBA00022989"/>
    </source>
</evidence>